<keyword evidence="2" id="KW-0808">Transferase</keyword>
<name>A0ABW3PQ97_9BACL</name>
<keyword evidence="3" id="KW-1185">Reference proteome</keyword>
<evidence type="ECO:0000259" key="1">
    <source>
        <dbReference type="Pfam" id="PF13649"/>
    </source>
</evidence>
<accession>A0ABW3PQ97</accession>
<feature type="domain" description="Methyltransferase" evidence="1">
    <location>
        <begin position="45"/>
        <end position="141"/>
    </location>
</feature>
<proteinExistence type="predicted"/>
<organism evidence="2 3">
    <name type="scientific">Paenibacillus provencensis</name>
    <dbReference type="NCBI Taxonomy" id="441151"/>
    <lineage>
        <taxon>Bacteria</taxon>
        <taxon>Bacillati</taxon>
        <taxon>Bacillota</taxon>
        <taxon>Bacilli</taxon>
        <taxon>Bacillales</taxon>
        <taxon>Paenibacillaceae</taxon>
        <taxon>Paenibacillus</taxon>
    </lineage>
</organism>
<evidence type="ECO:0000313" key="2">
    <source>
        <dbReference type="EMBL" id="MFD1127947.1"/>
    </source>
</evidence>
<dbReference type="SUPFAM" id="SSF53335">
    <property type="entry name" value="S-adenosyl-L-methionine-dependent methyltransferases"/>
    <property type="match status" value="1"/>
</dbReference>
<dbReference type="PANTHER" id="PTHR43591">
    <property type="entry name" value="METHYLTRANSFERASE"/>
    <property type="match status" value="1"/>
</dbReference>
<reference evidence="3" key="1">
    <citation type="journal article" date="2019" name="Int. J. Syst. Evol. Microbiol.">
        <title>The Global Catalogue of Microorganisms (GCM) 10K type strain sequencing project: providing services to taxonomists for standard genome sequencing and annotation.</title>
        <authorList>
            <consortium name="The Broad Institute Genomics Platform"/>
            <consortium name="The Broad Institute Genome Sequencing Center for Infectious Disease"/>
            <person name="Wu L."/>
            <person name="Ma J."/>
        </authorList>
    </citation>
    <scope>NUCLEOTIDE SEQUENCE [LARGE SCALE GENOMIC DNA]</scope>
    <source>
        <strain evidence="3">CCUG 53519</strain>
    </source>
</reference>
<dbReference type="InterPro" id="IPR029063">
    <property type="entry name" value="SAM-dependent_MTases_sf"/>
</dbReference>
<dbReference type="CDD" id="cd02440">
    <property type="entry name" value="AdoMet_MTases"/>
    <property type="match status" value="1"/>
</dbReference>
<evidence type="ECO:0000313" key="3">
    <source>
        <dbReference type="Proteomes" id="UP001597169"/>
    </source>
</evidence>
<keyword evidence="2" id="KW-0489">Methyltransferase</keyword>
<dbReference type="Proteomes" id="UP001597169">
    <property type="component" value="Unassembled WGS sequence"/>
</dbReference>
<dbReference type="GO" id="GO:0032259">
    <property type="term" value="P:methylation"/>
    <property type="evidence" value="ECO:0007669"/>
    <property type="project" value="UniProtKB-KW"/>
</dbReference>
<dbReference type="EC" id="2.1.1.64" evidence="2"/>
<dbReference type="Pfam" id="PF13649">
    <property type="entry name" value="Methyltransf_25"/>
    <property type="match status" value="1"/>
</dbReference>
<comment type="caution">
    <text evidence="2">The sequence shown here is derived from an EMBL/GenBank/DDBJ whole genome shotgun (WGS) entry which is preliminary data.</text>
</comment>
<dbReference type="InterPro" id="IPR041698">
    <property type="entry name" value="Methyltransf_25"/>
</dbReference>
<dbReference type="Gene3D" id="2.20.25.110">
    <property type="entry name" value="S-adenosyl-L-methionine-dependent methyltransferases"/>
    <property type="match status" value="1"/>
</dbReference>
<dbReference type="PANTHER" id="PTHR43591:SF110">
    <property type="entry name" value="RHODANESE DOMAIN-CONTAINING PROTEIN"/>
    <property type="match status" value="1"/>
</dbReference>
<dbReference type="EC" id="2.1.1.222" evidence="2"/>
<dbReference type="GO" id="GO:0102208">
    <property type="term" value="F:2-polyprenyl-6-hydroxyphenol methylase activity"/>
    <property type="evidence" value="ECO:0007669"/>
    <property type="project" value="UniProtKB-EC"/>
</dbReference>
<dbReference type="EMBL" id="JBHTKX010000001">
    <property type="protein sequence ID" value="MFD1127947.1"/>
    <property type="molecule type" value="Genomic_DNA"/>
</dbReference>
<dbReference type="Gene3D" id="3.40.50.150">
    <property type="entry name" value="Vaccinia Virus protein VP39"/>
    <property type="match status" value="1"/>
</dbReference>
<protein>
    <submittedName>
        <fullName evidence="2">Class I SAM-dependent methyltransferase</fullName>
        <ecNumber evidence="2">2.1.1.222</ecNumber>
        <ecNumber evidence="2">2.1.1.64</ecNumber>
    </submittedName>
</protein>
<dbReference type="GO" id="GO:0061542">
    <property type="term" value="F:3-demethylubiquinol 3-O-methyltransferase activity"/>
    <property type="evidence" value="ECO:0007669"/>
    <property type="project" value="UniProtKB-EC"/>
</dbReference>
<dbReference type="RefSeq" id="WP_251584031.1">
    <property type="nucleotide sequence ID" value="NZ_JBHTKX010000001.1"/>
</dbReference>
<gene>
    <name evidence="2" type="ORF">ACFQ3J_07165</name>
</gene>
<sequence>MMDRLEDFFKEDYLLLSQAIMTPERTKAEVKWILDLLVLDKGSSILDLGCGQGRLSIPLAQQGYQVTAFDYSTVSLKRAKEESVKSGVEENIEFIQGLMSNLEGSDEYDAVLNIGTAIGYLDEEDDHAAIQRVFQALKPGGTFLIETENRDYKVTQYQPRRWDDMNGVPVWSERFFYPTTGRWVEKIQWFRERSMRSTTLDVRLYSATELTTMLKKAGFTDVCVYGSLQRDPLNISSPRMVLSAVKPHREQ</sequence>